<evidence type="ECO:0000313" key="1">
    <source>
        <dbReference type="EMBL" id="RKX67225.1"/>
    </source>
</evidence>
<proteinExistence type="predicted"/>
<dbReference type="Proteomes" id="UP000282321">
    <property type="component" value="Unassembled WGS sequence"/>
</dbReference>
<protein>
    <recommendedName>
        <fullName evidence="3">DUF5723 domain-containing protein</fullName>
    </recommendedName>
</protein>
<reference evidence="1 2" key="1">
    <citation type="submission" date="2018-06" db="EMBL/GenBank/DDBJ databases">
        <title>Extensive metabolic versatility and redundancy in microbially diverse, dynamic hydrothermal sediments.</title>
        <authorList>
            <person name="Dombrowski N."/>
            <person name="Teske A."/>
            <person name="Baker B.J."/>
        </authorList>
    </citation>
    <scope>NUCLEOTIDE SEQUENCE [LARGE SCALE GENOMIC DNA]</scope>
    <source>
        <strain evidence="1">B35_G9</strain>
    </source>
</reference>
<dbReference type="EMBL" id="QNBC01000023">
    <property type="protein sequence ID" value="RKX67225.1"/>
    <property type="molecule type" value="Genomic_DNA"/>
</dbReference>
<name>A0A660S9G2_UNCT6</name>
<comment type="caution">
    <text evidence="1">The sequence shown here is derived from an EMBL/GenBank/DDBJ whole genome shotgun (WGS) entry which is preliminary data.</text>
</comment>
<evidence type="ECO:0000313" key="2">
    <source>
        <dbReference type="Proteomes" id="UP000282321"/>
    </source>
</evidence>
<gene>
    <name evidence="1" type="ORF">DRP44_02665</name>
</gene>
<evidence type="ECO:0008006" key="3">
    <source>
        <dbReference type="Google" id="ProtNLM"/>
    </source>
</evidence>
<accession>A0A660S9G2</accession>
<dbReference type="AlphaFoldDB" id="A0A660S9G2"/>
<sequence length="400" mass="46035">MKKLLILTTFISLVFILVSYGADLESIYGYGDFSNLNSVTYDNSMILNSTALMKRNSRFFISFGVNVTSVNENRTVKLFDSYDNYLADYPVYEATYPYYNVQNVQIGYQHKYFALGLFYAPFSDNNYNSDYIEHDNYYVKTGEIRNYLIDNTNRLGFVLGVKPIKWVSITGSYQNIQGYVNKKYQHLFVDPTADDTTIVDKSTYSGNMWNAGLKLIPNNFIDISLFTEFPSNIRVEDDKTIDTLLTTQVNIIKYPYILGGEVKFKLPNRLPATIILDGNYSLWHNMQITDHTMGDSVYNDSTLNNAIFLRLVVKHKLSKNQCISFGASIQQSYIIQDLMIPTYIFGYTYISDNTFKLSGIISYSNYSFSNNEVNVNMPLSTTFNFSDFNFHFTASKCFDF</sequence>
<organism evidence="1 2">
    <name type="scientific">candidate division TA06 bacterium</name>
    <dbReference type="NCBI Taxonomy" id="2250710"/>
    <lineage>
        <taxon>Bacteria</taxon>
        <taxon>Bacteria division TA06</taxon>
    </lineage>
</organism>